<accession>A0A511YWP5</accession>
<keyword evidence="3" id="KW-1185">Reference proteome</keyword>
<evidence type="ECO:0000313" key="3">
    <source>
        <dbReference type="Proteomes" id="UP000321484"/>
    </source>
</evidence>
<feature type="transmembrane region" description="Helical" evidence="1">
    <location>
        <begin position="94"/>
        <end position="117"/>
    </location>
</feature>
<organism evidence="2 3">
    <name type="scientific">Actinotalea fermentans</name>
    <dbReference type="NCBI Taxonomy" id="43671"/>
    <lineage>
        <taxon>Bacteria</taxon>
        <taxon>Bacillati</taxon>
        <taxon>Actinomycetota</taxon>
        <taxon>Actinomycetes</taxon>
        <taxon>Micrococcales</taxon>
        <taxon>Cellulomonadaceae</taxon>
        <taxon>Actinotalea</taxon>
    </lineage>
</organism>
<dbReference type="Proteomes" id="UP000321484">
    <property type="component" value="Unassembled WGS sequence"/>
</dbReference>
<sequence length="132" mass="13694">MSSPVAPGRPASAWHVLGSVALGLVVGVVGTGVHRANDPWGLVLAYGTVLAAAVLTRAWGRARAMVAYTLALAAMVLAMGFVRPGGDVLITDEGIGYAWLAAPALVLVVAVLPARWFSDQPRVGRRDPEQPS</sequence>
<feature type="transmembrane region" description="Helical" evidence="1">
    <location>
        <begin position="12"/>
        <end position="33"/>
    </location>
</feature>
<name>A0A511YWP5_9CELL</name>
<evidence type="ECO:0000256" key="1">
    <source>
        <dbReference type="SAM" id="Phobius"/>
    </source>
</evidence>
<dbReference type="RefSeq" id="WP_052113907.1">
    <property type="nucleotide sequence ID" value="NZ_BJYK01000002.1"/>
</dbReference>
<reference evidence="2 3" key="1">
    <citation type="submission" date="2019-07" db="EMBL/GenBank/DDBJ databases">
        <title>Whole genome shotgun sequence of Actinotalea fermentans NBRC 105374.</title>
        <authorList>
            <person name="Hosoyama A."/>
            <person name="Uohara A."/>
            <person name="Ohji S."/>
            <person name="Ichikawa N."/>
        </authorList>
    </citation>
    <scope>NUCLEOTIDE SEQUENCE [LARGE SCALE GENOMIC DNA]</scope>
    <source>
        <strain evidence="2 3">NBRC 105374</strain>
    </source>
</reference>
<dbReference type="OrthoDB" id="5150328at2"/>
<evidence type="ECO:0000313" key="2">
    <source>
        <dbReference type="EMBL" id="GEN79634.1"/>
    </source>
</evidence>
<protein>
    <submittedName>
        <fullName evidence="2">Uncharacterized protein</fullName>
    </submittedName>
</protein>
<dbReference type="AlphaFoldDB" id="A0A511YWP5"/>
<keyword evidence="1" id="KW-0812">Transmembrane</keyword>
<comment type="caution">
    <text evidence="2">The sequence shown here is derived from an EMBL/GenBank/DDBJ whole genome shotgun (WGS) entry which is preliminary data.</text>
</comment>
<keyword evidence="1" id="KW-1133">Transmembrane helix</keyword>
<keyword evidence="1" id="KW-0472">Membrane</keyword>
<dbReference type="EMBL" id="BJYK01000002">
    <property type="protein sequence ID" value="GEN79634.1"/>
    <property type="molecule type" value="Genomic_DNA"/>
</dbReference>
<gene>
    <name evidence="2" type="ORF">AFE02nite_13680</name>
</gene>
<feature type="transmembrane region" description="Helical" evidence="1">
    <location>
        <begin position="39"/>
        <end position="58"/>
    </location>
</feature>
<feature type="transmembrane region" description="Helical" evidence="1">
    <location>
        <begin position="65"/>
        <end position="82"/>
    </location>
</feature>
<proteinExistence type="predicted"/>